<reference evidence="2" key="1">
    <citation type="journal article" date="2014" name="Int. J. Syst. Evol. Microbiol.">
        <title>Complete genome sequence of Corynebacterium casei LMG S-19264T (=DSM 44701T), isolated from a smear-ripened cheese.</title>
        <authorList>
            <consortium name="US DOE Joint Genome Institute (JGI-PGF)"/>
            <person name="Walter F."/>
            <person name="Albersmeier A."/>
            <person name="Kalinowski J."/>
            <person name="Ruckert C."/>
        </authorList>
    </citation>
    <scope>NUCLEOTIDE SEQUENCE</scope>
    <source>
        <strain evidence="2">CGMCC 1.15763</strain>
    </source>
</reference>
<proteinExistence type="predicted"/>
<organism evidence="2 3">
    <name type="scientific">Polaribacter pacificus</name>
    <dbReference type="NCBI Taxonomy" id="1775173"/>
    <lineage>
        <taxon>Bacteria</taxon>
        <taxon>Pseudomonadati</taxon>
        <taxon>Bacteroidota</taxon>
        <taxon>Flavobacteriia</taxon>
        <taxon>Flavobacteriales</taxon>
        <taxon>Flavobacteriaceae</taxon>
    </lineage>
</organism>
<sequence length="91" mass="10343">MARLRNNKLTLKTHIMTLEHIKVFSDIRILATRLQSLLDDKGIPSMLKDNVESGRLGGFGTLQSSVDVLIYKKDLEQAQSIIENFQKEISE</sequence>
<dbReference type="Pfam" id="PF09413">
    <property type="entry name" value="DUF2007"/>
    <property type="match status" value="1"/>
</dbReference>
<dbReference type="AlphaFoldDB" id="A0A917MDY7"/>
<gene>
    <name evidence="2" type="ORF">GCM10011416_13950</name>
</gene>
<protein>
    <recommendedName>
        <fullName evidence="1">DUF2007 domain-containing protein</fullName>
    </recommendedName>
</protein>
<dbReference type="EMBL" id="BMJW01000001">
    <property type="protein sequence ID" value="GGG97176.1"/>
    <property type="molecule type" value="Genomic_DNA"/>
</dbReference>
<evidence type="ECO:0000313" key="3">
    <source>
        <dbReference type="Proteomes" id="UP000633278"/>
    </source>
</evidence>
<keyword evidence="3" id="KW-1185">Reference proteome</keyword>
<comment type="caution">
    <text evidence="2">The sequence shown here is derived from an EMBL/GenBank/DDBJ whole genome shotgun (WGS) entry which is preliminary data.</text>
</comment>
<name>A0A917MDY7_9FLAO</name>
<feature type="domain" description="DUF2007" evidence="1">
    <location>
        <begin position="28"/>
        <end position="86"/>
    </location>
</feature>
<reference evidence="2" key="2">
    <citation type="submission" date="2020-09" db="EMBL/GenBank/DDBJ databases">
        <authorList>
            <person name="Sun Q."/>
            <person name="Zhou Y."/>
        </authorList>
    </citation>
    <scope>NUCLEOTIDE SEQUENCE</scope>
    <source>
        <strain evidence="2">CGMCC 1.15763</strain>
    </source>
</reference>
<evidence type="ECO:0000259" key="1">
    <source>
        <dbReference type="Pfam" id="PF09413"/>
    </source>
</evidence>
<dbReference type="Proteomes" id="UP000633278">
    <property type="component" value="Unassembled WGS sequence"/>
</dbReference>
<accession>A0A917MDY7</accession>
<evidence type="ECO:0000313" key="2">
    <source>
        <dbReference type="EMBL" id="GGG97176.1"/>
    </source>
</evidence>
<dbReference type="InterPro" id="IPR018551">
    <property type="entry name" value="DUF2007"/>
</dbReference>